<protein>
    <submittedName>
        <fullName evidence="1">Putative ovule protein</fullName>
    </submittedName>
</protein>
<dbReference type="AlphaFoldDB" id="A0A0V0GFK6"/>
<reference evidence="1" key="1">
    <citation type="submission" date="2015-12" db="EMBL/GenBank/DDBJ databases">
        <title>Gene expression during late stages of embryo sac development: a critical building block for successful pollen-pistil interactions.</title>
        <authorList>
            <person name="Liu Y."/>
            <person name="Joly V."/>
            <person name="Sabar M."/>
            <person name="Matton D.P."/>
        </authorList>
    </citation>
    <scope>NUCLEOTIDE SEQUENCE</scope>
</reference>
<evidence type="ECO:0000313" key="1">
    <source>
        <dbReference type="EMBL" id="JAP07012.1"/>
    </source>
</evidence>
<sequence length="71" mass="7935">MGCDDDLILSGLYLLHCIEKIRSVSWQGDPVWNHLQTGICSHGDVAFSLHVFIQQNLSPLVYGKRVIILNG</sequence>
<organism evidence="1">
    <name type="scientific">Solanum chacoense</name>
    <name type="common">Chaco potato</name>
    <dbReference type="NCBI Taxonomy" id="4108"/>
    <lineage>
        <taxon>Eukaryota</taxon>
        <taxon>Viridiplantae</taxon>
        <taxon>Streptophyta</taxon>
        <taxon>Embryophyta</taxon>
        <taxon>Tracheophyta</taxon>
        <taxon>Spermatophyta</taxon>
        <taxon>Magnoliopsida</taxon>
        <taxon>eudicotyledons</taxon>
        <taxon>Gunneridae</taxon>
        <taxon>Pentapetalae</taxon>
        <taxon>asterids</taxon>
        <taxon>lamiids</taxon>
        <taxon>Solanales</taxon>
        <taxon>Solanaceae</taxon>
        <taxon>Solanoideae</taxon>
        <taxon>Solaneae</taxon>
        <taxon>Solanum</taxon>
    </lineage>
</organism>
<accession>A0A0V0GFK6</accession>
<name>A0A0V0GFK6_SOLCH</name>
<proteinExistence type="predicted"/>
<dbReference type="EMBL" id="GEDG01039699">
    <property type="protein sequence ID" value="JAP07012.1"/>
    <property type="molecule type" value="Transcribed_RNA"/>
</dbReference>